<keyword evidence="1" id="KW-1133">Transmembrane helix</keyword>
<sequence>MIKFYKSLYLSSRVFYILAILSVLFLASYWFNVLYPIAWLLLWGLVVTFLFDIVILFNIKKGIEASRLLPEKFSNSDLNAIPVRVKSNYAFTTYTEIIDEIPIQFQKRDFLKTGVIPPKSTLDFEYSLRPVKRGEYIFGHLHVYTMTKINLVKKRYSFDKSAMVKVYPSFIQMKKYDFLAIDNKLTQFGLKKIRRIGHTMEFEQIKEYVVGDDVRTINWKATAKHGNLMINQFQDEKSQPIYSIIDESRVMKMPFKELSLLDYAVNSTLAFSNIALKKNDKVGMLTFSNSVSNFLPASRKKTYINNVSETLYNIKTQFLDSDFGLLYTHVKRQINHRSLLLFYTNFEHISALKRQLPYLQALAKKHLLVVIFFENTELHQLIHQNAEDIQAIYDQTIAQQFAYDKKIMVKELQRHGIQTVLTSPEDLTVNTINKYLEIKARGLL</sequence>
<keyword evidence="1" id="KW-0812">Transmembrane</keyword>
<feature type="transmembrane region" description="Helical" evidence="1">
    <location>
        <begin position="12"/>
        <end position="31"/>
    </location>
</feature>
<evidence type="ECO:0000256" key="1">
    <source>
        <dbReference type="SAM" id="Phobius"/>
    </source>
</evidence>
<evidence type="ECO:0000313" key="4">
    <source>
        <dbReference type="Proteomes" id="UP000198521"/>
    </source>
</evidence>
<gene>
    <name evidence="3" type="ORF">SAMN04487910_2348</name>
</gene>
<feature type="domain" description="DUF58" evidence="2">
    <location>
        <begin position="205"/>
        <end position="369"/>
    </location>
</feature>
<name>A0A1H7PXP0_AQUAM</name>
<evidence type="ECO:0000259" key="2">
    <source>
        <dbReference type="Pfam" id="PF01882"/>
    </source>
</evidence>
<accession>A0A1H7PXP0</accession>
<feature type="transmembrane region" description="Helical" evidence="1">
    <location>
        <begin position="37"/>
        <end position="59"/>
    </location>
</feature>
<keyword evidence="1" id="KW-0472">Membrane</keyword>
<reference evidence="4" key="1">
    <citation type="submission" date="2016-10" db="EMBL/GenBank/DDBJ databases">
        <authorList>
            <person name="Varghese N."/>
            <person name="Submissions S."/>
        </authorList>
    </citation>
    <scope>NUCLEOTIDE SEQUENCE [LARGE SCALE GENOMIC DNA]</scope>
    <source>
        <strain evidence="4">DSM 25232 / NCIMB 14723 / 92V</strain>
    </source>
</reference>
<keyword evidence="4" id="KW-1185">Reference proteome</keyword>
<dbReference type="AlphaFoldDB" id="A0A1H7PXP0"/>
<protein>
    <submittedName>
        <fullName evidence="3">Uncharacterized conserved protein, DUF58 family, contains vWF domain</fullName>
    </submittedName>
</protein>
<dbReference type="InterPro" id="IPR002881">
    <property type="entry name" value="DUF58"/>
</dbReference>
<dbReference type="PANTHER" id="PTHR33608:SF3">
    <property type="entry name" value="SLR2013 PROTEIN"/>
    <property type="match status" value="1"/>
</dbReference>
<dbReference type="EMBL" id="FOAB01000004">
    <property type="protein sequence ID" value="SEL40184.1"/>
    <property type="molecule type" value="Genomic_DNA"/>
</dbReference>
<dbReference type="PANTHER" id="PTHR33608">
    <property type="entry name" value="BLL2464 PROTEIN"/>
    <property type="match status" value="1"/>
</dbReference>
<proteinExistence type="predicted"/>
<dbReference type="Pfam" id="PF01882">
    <property type="entry name" value="DUF58"/>
    <property type="match status" value="1"/>
</dbReference>
<evidence type="ECO:0000313" key="3">
    <source>
        <dbReference type="EMBL" id="SEL40184.1"/>
    </source>
</evidence>
<dbReference type="STRING" id="1038014.SAMN04487910_2348"/>
<organism evidence="3 4">
    <name type="scientific">Aquimarina amphilecti</name>
    <dbReference type="NCBI Taxonomy" id="1038014"/>
    <lineage>
        <taxon>Bacteria</taxon>
        <taxon>Pseudomonadati</taxon>
        <taxon>Bacteroidota</taxon>
        <taxon>Flavobacteriia</taxon>
        <taxon>Flavobacteriales</taxon>
        <taxon>Flavobacteriaceae</taxon>
        <taxon>Aquimarina</taxon>
    </lineage>
</organism>
<dbReference type="Proteomes" id="UP000198521">
    <property type="component" value="Unassembled WGS sequence"/>
</dbReference>